<dbReference type="PRINTS" id="PR01035">
    <property type="entry name" value="TCRTETA"/>
</dbReference>
<dbReference type="EMBL" id="LKEA01000040">
    <property type="protein sequence ID" value="ROV94563.1"/>
    <property type="molecule type" value="Genomic_DNA"/>
</dbReference>
<proteinExistence type="predicted"/>
<evidence type="ECO:0000256" key="4">
    <source>
        <dbReference type="ARBA" id="ARBA00022989"/>
    </source>
</evidence>
<evidence type="ECO:0000256" key="1">
    <source>
        <dbReference type="ARBA" id="ARBA00004141"/>
    </source>
</evidence>
<keyword evidence="3 7" id="KW-0812">Transmembrane</keyword>
<feature type="compositionally biased region" description="Acidic residues" evidence="6">
    <location>
        <begin position="16"/>
        <end position="36"/>
    </location>
</feature>
<feature type="transmembrane region" description="Helical" evidence="7">
    <location>
        <begin position="563"/>
        <end position="582"/>
    </location>
</feature>
<feature type="transmembrane region" description="Helical" evidence="7">
    <location>
        <begin position="506"/>
        <end position="523"/>
    </location>
</feature>
<dbReference type="GO" id="GO:0016020">
    <property type="term" value="C:membrane"/>
    <property type="evidence" value="ECO:0007669"/>
    <property type="project" value="UniProtKB-SubCell"/>
</dbReference>
<accession>A0A423VU16</accession>
<feature type="compositionally biased region" description="Basic and acidic residues" evidence="6">
    <location>
        <begin position="670"/>
        <end position="679"/>
    </location>
</feature>
<feature type="region of interest" description="Disordered" evidence="6">
    <location>
        <begin position="534"/>
        <end position="555"/>
    </location>
</feature>
<keyword evidence="9" id="KW-1185">Reference proteome</keyword>
<keyword evidence="5 7" id="KW-0472">Membrane</keyword>
<feature type="region of interest" description="Disordered" evidence="6">
    <location>
        <begin position="649"/>
        <end position="679"/>
    </location>
</feature>
<comment type="subcellular location">
    <subcellularLocation>
        <location evidence="1">Membrane</location>
        <topology evidence="1">Multi-pass membrane protein</topology>
    </subcellularLocation>
</comment>
<feature type="transmembrane region" description="Helical" evidence="7">
    <location>
        <begin position="234"/>
        <end position="257"/>
    </location>
</feature>
<evidence type="ECO:0000256" key="3">
    <source>
        <dbReference type="ARBA" id="ARBA00022692"/>
    </source>
</evidence>
<evidence type="ECO:0000256" key="6">
    <source>
        <dbReference type="SAM" id="MobiDB-lite"/>
    </source>
</evidence>
<protein>
    <recommendedName>
        <fullName evidence="10">Major facilitator superfamily (MFS) profile domain-containing protein</fullName>
    </recommendedName>
</protein>
<dbReference type="SUPFAM" id="SSF103473">
    <property type="entry name" value="MFS general substrate transporter"/>
    <property type="match status" value="1"/>
</dbReference>
<dbReference type="InterPro" id="IPR001958">
    <property type="entry name" value="Tet-R_TetA/multi-R_MdtG-like"/>
</dbReference>
<reference evidence="8 9" key="1">
    <citation type="submission" date="2015-09" db="EMBL/GenBank/DDBJ databases">
        <title>Host preference determinants of Valsa canker pathogens revealed by comparative genomics.</title>
        <authorList>
            <person name="Yin Z."/>
            <person name="Huang L."/>
        </authorList>
    </citation>
    <scope>NUCLEOTIDE SEQUENCE [LARGE SCALE GENOMIC DNA]</scope>
    <source>
        <strain evidence="8 9">03-1</strain>
    </source>
</reference>
<sequence>MKHSQNDGAVKAREENEFDIDSSEDGGEEEEEEEEGTQLLKTEESIRYEDGAMPSSTFETPESHPASTGGNNTAGGIQSTTNTQKKKSKRETVPWKDLPHKQQLFVITLTRLSEPLVQTSLQAYMFYQLKWFDPTLPDPIISSQAGVLHASFTAAQFLTAMLWGRIADSARFGRKKVVLIGLLGTMVSCLGFGLSTTFWQALVFRSLGGATNGNVGVLRTMISEVVREKRYHSRAFLLLPMTFNIGVIVGPVLGGMLADPAGSYPGVFGGVGFFREFPYALPNLVSAFFLFSASVAAWLCLEETLDARADKADWGIELGKKIGSILSACFSRNRRSTGYAPLAAREEAVTSIEMTHSRNTSTSTTSSSSNMDPRLSTTITSTTPTTSTTNRRRARYTQRLPFRRMFTRNVSLTLLSHSFLAFHVGTFQSLWFVFLSTPAYDPSEDPSGDAPRHKQHLPFVFTGGMGLPPAKVGMAMSILGVLGITLQLLVYPALSARLGTVRCLRLFLLFFPVAYLLVPYLALVPNSTNITNTTNTNTNTSSSSSSSSEAAPGGSHYSKSGPAMWLAISGVLLCQVVARTFALPNMTILVNNCTPHPSVLGTMHGMAQSCSSAARTVGPVLCGFLYGLGLARGVGDGHEVWLEGDEVEVEEEGGGGGGGGGGGDVGVGRGKGEGEGCRV</sequence>
<dbReference type="Gene3D" id="1.20.1250.20">
    <property type="entry name" value="MFS general substrate transporter like domains"/>
    <property type="match status" value="1"/>
</dbReference>
<feature type="transmembrane region" description="Helical" evidence="7">
    <location>
        <begin position="146"/>
        <end position="165"/>
    </location>
</feature>
<evidence type="ECO:0000256" key="2">
    <source>
        <dbReference type="ARBA" id="ARBA00022448"/>
    </source>
</evidence>
<dbReference type="Pfam" id="PF07690">
    <property type="entry name" value="MFS_1"/>
    <property type="match status" value="1"/>
</dbReference>
<dbReference type="GO" id="GO:0022857">
    <property type="term" value="F:transmembrane transporter activity"/>
    <property type="evidence" value="ECO:0007669"/>
    <property type="project" value="InterPro"/>
</dbReference>
<dbReference type="PANTHER" id="PTHR23504">
    <property type="entry name" value="MAJOR FACILITATOR SUPERFAMILY DOMAIN-CONTAINING PROTEIN 10"/>
    <property type="match status" value="1"/>
</dbReference>
<feature type="transmembrane region" description="Helical" evidence="7">
    <location>
        <begin position="412"/>
        <end position="434"/>
    </location>
</feature>
<feature type="region of interest" description="Disordered" evidence="6">
    <location>
        <begin position="354"/>
        <end position="392"/>
    </location>
</feature>
<evidence type="ECO:0000256" key="7">
    <source>
        <dbReference type="SAM" id="Phobius"/>
    </source>
</evidence>
<feature type="compositionally biased region" description="Gly residues" evidence="6">
    <location>
        <begin position="654"/>
        <end position="669"/>
    </location>
</feature>
<dbReference type="Proteomes" id="UP000283895">
    <property type="component" value="Unassembled WGS sequence"/>
</dbReference>
<evidence type="ECO:0000313" key="8">
    <source>
        <dbReference type="EMBL" id="ROV94563.1"/>
    </source>
</evidence>
<dbReference type="PANTHER" id="PTHR23504:SF6">
    <property type="entry name" value="MULTIDRUG TRANSPORTER, PUTATIVE (AFU_ORTHOLOGUE AFUA_4G08740)-RELATED"/>
    <property type="match status" value="1"/>
</dbReference>
<gene>
    <name evidence="8" type="ORF">VMCG_08148</name>
</gene>
<feature type="transmembrane region" description="Helical" evidence="7">
    <location>
        <begin position="277"/>
        <end position="301"/>
    </location>
</feature>
<dbReference type="OrthoDB" id="10262656at2759"/>
<feature type="compositionally biased region" description="Basic and acidic residues" evidence="6">
    <location>
        <begin position="41"/>
        <end position="50"/>
    </location>
</feature>
<feature type="transmembrane region" description="Helical" evidence="7">
    <location>
        <begin position="177"/>
        <end position="196"/>
    </location>
</feature>
<keyword evidence="2" id="KW-0813">Transport</keyword>
<feature type="compositionally biased region" description="Polar residues" evidence="6">
    <location>
        <begin position="54"/>
        <end position="77"/>
    </location>
</feature>
<evidence type="ECO:0008006" key="10">
    <source>
        <dbReference type="Google" id="ProtNLM"/>
    </source>
</evidence>
<comment type="caution">
    <text evidence="8">The sequence shown here is derived from an EMBL/GenBank/DDBJ whole genome shotgun (WGS) entry which is preliminary data.</text>
</comment>
<dbReference type="InterPro" id="IPR011701">
    <property type="entry name" value="MFS"/>
</dbReference>
<dbReference type="InterPro" id="IPR036259">
    <property type="entry name" value="MFS_trans_sf"/>
</dbReference>
<name>A0A423VU16_9PEZI</name>
<feature type="transmembrane region" description="Helical" evidence="7">
    <location>
        <begin position="472"/>
        <end position="494"/>
    </location>
</feature>
<feature type="compositionally biased region" description="Low complexity" evidence="6">
    <location>
        <begin position="360"/>
        <end position="389"/>
    </location>
</feature>
<keyword evidence="4 7" id="KW-1133">Transmembrane helix</keyword>
<evidence type="ECO:0000256" key="5">
    <source>
        <dbReference type="ARBA" id="ARBA00023136"/>
    </source>
</evidence>
<evidence type="ECO:0000313" key="9">
    <source>
        <dbReference type="Proteomes" id="UP000283895"/>
    </source>
</evidence>
<feature type="compositionally biased region" description="Low complexity" evidence="6">
    <location>
        <begin position="534"/>
        <end position="548"/>
    </location>
</feature>
<feature type="region of interest" description="Disordered" evidence="6">
    <location>
        <begin position="1"/>
        <end position="93"/>
    </location>
</feature>
<organism evidence="8 9">
    <name type="scientific">Cytospora schulzeri</name>
    <dbReference type="NCBI Taxonomy" id="448051"/>
    <lineage>
        <taxon>Eukaryota</taxon>
        <taxon>Fungi</taxon>
        <taxon>Dikarya</taxon>
        <taxon>Ascomycota</taxon>
        <taxon>Pezizomycotina</taxon>
        <taxon>Sordariomycetes</taxon>
        <taxon>Sordariomycetidae</taxon>
        <taxon>Diaporthales</taxon>
        <taxon>Cytosporaceae</taxon>
        <taxon>Cytospora</taxon>
    </lineage>
</organism>
<dbReference type="AlphaFoldDB" id="A0A423VU16"/>